<feature type="region of interest" description="Disordered" evidence="1">
    <location>
        <begin position="340"/>
        <end position="360"/>
    </location>
</feature>
<dbReference type="InterPro" id="IPR029476">
    <property type="entry name" value="DNase_NucA_NucB"/>
</dbReference>
<evidence type="ECO:0000313" key="4">
    <source>
        <dbReference type="EMBL" id="SHF61049.1"/>
    </source>
</evidence>
<organism evidence="4 5">
    <name type="scientific">Streptoalloteichus hindustanus</name>
    <dbReference type="NCBI Taxonomy" id="2017"/>
    <lineage>
        <taxon>Bacteria</taxon>
        <taxon>Bacillati</taxon>
        <taxon>Actinomycetota</taxon>
        <taxon>Actinomycetes</taxon>
        <taxon>Pseudonocardiales</taxon>
        <taxon>Pseudonocardiaceae</taxon>
        <taxon>Streptoalloteichus</taxon>
    </lineage>
</organism>
<keyword evidence="2" id="KW-0732">Signal</keyword>
<name>A0A1M5D206_STRHI</name>
<keyword evidence="5" id="KW-1185">Reference proteome</keyword>
<proteinExistence type="predicted"/>
<dbReference type="STRING" id="2017.SAMN05444320_104267"/>
<gene>
    <name evidence="4" type="ORF">SAMN05444320_104267</name>
</gene>
<dbReference type="RefSeq" id="WP_073483215.1">
    <property type="nucleotide sequence ID" value="NZ_FQVN01000004.1"/>
</dbReference>
<evidence type="ECO:0000259" key="3">
    <source>
        <dbReference type="Pfam" id="PF14040"/>
    </source>
</evidence>
<reference evidence="4 5" key="1">
    <citation type="submission" date="2016-11" db="EMBL/GenBank/DDBJ databases">
        <authorList>
            <person name="Jaros S."/>
            <person name="Januszkiewicz K."/>
            <person name="Wedrychowicz H."/>
        </authorList>
    </citation>
    <scope>NUCLEOTIDE SEQUENCE [LARGE SCALE GENOMIC DNA]</scope>
    <source>
        <strain evidence="4 5">DSM 44523</strain>
    </source>
</reference>
<feature type="chain" id="PRO_5039522141" evidence="2">
    <location>
        <begin position="20"/>
        <end position="462"/>
    </location>
</feature>
<dbReference type="Proteomes" id="UP000184501">
    <property type="component" value="Unassembled WGS sequence"/>
</dbReference>
<accession>A0A1M5D206</accession>
<dbReference type="AlphaFoldDB" id="A0A1M5D206"/>
<evidence type="ECO:0000256" key="1">
    <source>
        <dbReference type="SAM" id="MobiDB-lite"/>
    </source>
</evidence>
<dbReference type="Pfam" id="PF14040">
    <property type="entry name" value="DNase_NucA_NucB"/>
    <property type="match status" value="1"/>
</dbReference>
<dbReference type="EMBL" id="FQVN01000004">
    <property type="protein sequence ID" value="SHF61049.1"/>
    <property type="molecule type" value="Genomic_DNA"/>
</dbReference>
<feature type="signal peptide" evidence="2">
    <location>
        <begin position="1"/>
        <end position="19"/>
    </location>
</feature>
<dbReference type="OrthoDB" id="2751008at2"/>
<evidence type="ECO:0000256" key="2">
    <source>
        <dbReference type="SAM" id="SignalP"/>
    </source>
</evidence>
<protein>
    <submittedName>
        <fullName evidence="4">Deoxyribonuclease NucA/NucB</fullName>
    </submittedName>
</protein>
<feature type="region of interest" description="Disordered" evidence="1">
    <location>
        <begin position="61"/>
        <end position="111"/>
    </location>
</feature>
<evidence type="ECO:0000313" key="5">
    <source>
        <dbReference type="Proteomes" id="UP000184501"/>
    </source>
</evidence>
<feature type="domain" description="Deoxyribonuclease NucA/NucB" evidence="3">
    <location>
        <begin position="371"/>
        <end position="458"/>
    </location>
</feature>
<sequence>MRRRTWLSAFALTALAVVAAAPQGAAVGDERERQFSYAGLTTDPRWVNDTEGLNRELLKDGVRPATMGLESPRGADSPPTVSDPTREQELAQRHGATYAAPSEQHTAPAPANRYDYITPQECRNNWRVSSRDQGWIKNHFAYCQLFVLYNKTERCFVICFTTGAFTAKVTVVGYGKREVMPGSAAHRFTDYALDMTEVRASGRFREATTMLDVQAHCQGWPNANACQMAGPNGKYTNLPTWIAQPTTSFRAYSPAQPADQAHGEQKATGVMRITYRFTVPGTVSIPDRVVGSEMGMRFDSAWYLPARQGSIFDRVTPYITFRLSDEPVKMSARHLSDAINHPEATEPKVPGKLLPGGSAENPLRRLYHDSARRTANRAEATSFCHRRWPGYPELGQDCDEFPFASTYEGAARYKYDGDRWRDHFSARPINAPDNQEAGSRLGAWYGNDRILDGDRFFVRVVN</sequence>